<reference evidence="1" key="3">
    <citation type="submission" date="2022-12" db="EMBL/GenBank/DDBJ databases">
        <title>Draft genome sequences of 22 rhizogenic Agrobacterium biovar 1 strains, the causative agent of hairy root disease.</title>
        <authorList>
            <person name="Kim N."/>
            <person name="Vargas P."/>
            <person name="Rediers H."/>
        </authorList>
    </citation>
    <scope>NUCLEOTIDE SEQUENCE</scope>
    <source>
        <strain evidence="1">ST15.13.006</strain>
    </source>
</reference>
<organism evidence="1 4">
    <name type="scientific">Agrobacterium salinitolerans</name>
    <dbReference type="NCBI Taxonomy" id="1183413"/>
    <lineage>
        <taxon>Bacteria</taxon>
        <taxon>Pseudomonadati</taxon>
        <taxon>Pseudomonadota</taxon>
        <taxon>Alphaproteobacteria</taxon>
        <taxon>Hyphomicrobiales</taxon>
        <taxon>Rhizobiaceae</taxon>
        <taxon>Rhizobium/Agrobacterium group</taxon>
        <taxon>Agrobacterium</taxon>
    </lineage>
</organism>
<reference evidence="2" key="2">
    <citation type="submission" date="2019-02" db="EMBL/GenBank/DDBJ databases">
        <authorList>
            <person name="Baeyen S."/>
        </authorList>
    </citation>
    <scope>NUCLEOTIDE SEQUENCE</scope>
    <source>
        <strain evidence="2">GBBC3283</strain>
    </source>
</reference>
<accession>A0A9X3R1Z6</accession>
<keyword evidence="3" id="KW-1185">Reference proteome</keyword>
<dbReference type="AlphaFoldDB" id="A0A9X3R1Z6"/>
<evidence type="ECO:0000313" key="4">
    <source>
        <dbReference type="Proteomes" id="UP001151018"/>
    </source>
</evidence>
<comment type="caution">
    <text evidence="1">The sequence shown here is derived from an EMBL/GenBank/DDBJ whole genome shotgun (WGS) entry which is preliminary data.</text>
</comment>
<dbReference type="RefSeq" id="WP_142914243.1">
    <property type="nucleotide sequence ID" value="NZ_JAPZLN010000011.1"/>
</dbReference>
<dbReference type="Proteomes" id="UP000319481">
    <property type="component" value="Unassembled WGS sequence"/>
</dbReference>
<gene>
    <name evidence="2" type="ORF">EXN23_24845</name>
    <name evidence="1" type="ORF">O9X88_23680</name>
</gene>
<sequence>MSNEVKSIFGSSPPPVAGDVLFGGNKEYWSANACISHWGEDGHSYKSGFRKAALHLATHVCATSSDQDLLIYPIVYLYRHHIEMVLKDIFRDGSFLLGRNITNDDEKKLITHNLQIVWDLVLPLLNPVSILIEGRELPPEDLEGISSYIQQIHRHDPDGQRFRYARIRQKKPNAPKGTYVNRRSLEPELTLINVGDFAIHLEKLADYLDGLQGWIAECAQWQREEEANAR</sequence>
<evidence type="ECO:0000313" key="3">
    <source>
        <dbReference type="Proteomes" id="UP000319481"/>
    </source>
</evidence>
<reference evidence="2 3" key="1">
    <citation type="journal article" date="2019" name="Appl. Microbiol. Biotechnol.">
        <title>Differential efficiency of wild type rhizogenic strains for rol gene transformation of plants.</title>
        <authorList>
            <person name="Desmet S."/>
            <person name="De Keyser E."/>
            <person name="Van Vaerenbergh J."/>
            <person name="Baeyen S."/>
            <person name="Van Huylenbroeck J."/>
            <person name="Geelen D."/>
            <person name="Dhooghe E."/>
        </authorList>
    </citation>
    <scope>NUCLEOTIDE SEQUENCE [LARGE SCALE GENOMIC DNA]</scope>
    <source>
        <strain evidence="2 3">GBBC3283</strain>
    </source>
</reference>
<proteinExistence type="predicted"/>
<dbReference type="GeneID" id="79865637"/>
<evidence type="ECO:0000313" key="2">
    <source>
        <dbReference type="EMBL" id="TRA83575.1"/>
    </source>
</evidence>
<dbReference type="EMBL" id="SGNZ01000022">
    <property type="protein sequence ID" value="TRA83575.1"/>
    <property type="molecule type" value="Genomic_DNA"/>
</dbReference>
<evidence type="ECO:0000313" key="1">
    <source>
        <dbReference type="EMBL" id="MCZ7940538.1"/>
    </source>
</evidence>
<dbReference type="EMBL" id="JAPZLR010000026">
    <property type="protein sequence ID" value="MCZ7940538.1"/>
    <property type="molecule type" value="Genomic_DNA"/>
</dbReference>
<dbReference type="Proteomes" id="UP001151018">
    <property type="component" value="Unassembled WGS sequence"/>
</dbReference>
<protein>
    <submittedName>
        <fullName evidence="1">Uncharacterized protein</fullName>
    </submittedName>
</protein>
<name>A0A9X3R1Z6_9HYPH</name>